<keyword evidence="3" id="KW-0804">Transcription</keyword>
<name>A0ABV7SVB4_9SPHN</name>
<dbReference type="Proteomes" id="UP001595713">
    <property type="component" value="Unassembled WGS sequence"/>
</dbReference>
<sequence>MKLEKVTETNDGRDRKWYDDACGTALGMELVGERWSLLIVRELLLGPRRFGDLRAGLPGISANVLTQRLEGLIGAGIVRRALLPPPARAQVYALTDWGRDCEPVVLGLGRWALRSPRHDPMLHFSPSALMLSLKMLLVRDRVGDLATTIGFELRGEAYRAQVAAGDIGVARAPVAGADAVLTGETSAFLPVFYGAMPLAAAVAAGTLGMSGNVELATRFSRLFALPDKIAPADG</sequence>
<accession>A0ABV7SVB4</accession>
<dbReference type="RefSeq" id="WP_261293156.1">
    <property type="nucleotide sequence ID" value="NZ_JANQBK010000003.1"/>
</dbReference>
<keyword evidence="6" id="KW-1185">Reference proteome</keyword>
<evidence type="ECO:0000256" key="1">
    <source>
        <dbReference type="ARBA" id="ARBA00023015"/>
    </source>
</evidence>
<keyword evidence="2" id="KW-0238">DNA-binding</keyword>
<dbReference type="Pfam" id="PF02036">
    <property type="entry name" value="SCP2"/>
    <property type="match status" value="1"/>
</dbReference>
<keyword evidence="1" id="KW-0805">Transcription regulation</keyword>
<dbReference type="EMBL" id="JBHRXP010000002">
    <property type="protein sequence ID" value="MFC3579964.1"/>
    <property type="molecule type" value="Genomic_DNA"/>
</dbReference>
<dbReference type="InterPro" id="IPR002577">
    <property type="entry name" value="HTH_HxlR"/>
</dbReference>
<evidence type="ECO:0000259" key="4">
    <source>
        <dbReference type="PROSITE" id="PS51118"/>
    </source>
</evidence>
<evidence type="ECO:0000256" key="3">
    <source>
        <dbReference type="ARBA" id="ARBA00023163"/>
    </source>
</evidence>
<proteinExistence type="predicted"/>
<dbReference type="SUPFAM" id="SSF55718">
    <property type="entry name" value="SCP-like"/>
    <property type="match status" value="1"/>
</dbReference>
<protein>
    <submittedName>
        <fullName evidence="5">Winged helix-turn-helix transcriptional regulator</fullName>
    </submittedName>
</protein>
<dbReference type="SUPFAM" id="SSF46785">
    <property type="entry name" value="Winged helix' DNA-binding domain"/>
    <property type="match status" value="1"/>
</dbReference>
<dbReference type="PANTHER" id="PTHR33204">
    <property type="entry name" value="TRANSCRIPTIONAL REGULATOR, MARR FAMILY"/>
    <property type="match status" value="1"/>
</dbReference>
<comment type="caution">
    <text evidence="5">The sequence shown here is derived from an EMBL/GenBank/DDBJ whole genome shotgun (WGS) entry which is preliminary data.</text>
</comment>
<dbReference type="PROSITE" id="PS51118">
    <property type="entry name" value="HTH_HXLR"/>
    <property type="match status" value="1"/>
</dbReference>
<dbReference type="InterPro" id="IPR036527">
    <property type="entry name" value="SCP2_sterol-bd_dom_sf"/>
</dbReference>
<dbReference type="InterPro" id="IPR003033">
    <property type="entry name" value="SCP2_sterol-bd_dom"/>
</dbReference>
<gene>
    <name evidence="5" type="ORF">ACFONA_07260</name>
</gene>
<reference evidence="6" key="1">
    <citation type="journal article" date="2019" name="Int. J. Syst. Evol. Microbiol.">
        <title>The Global Catalogue of Microorganisms (GCM) 10K type strain sequencing project: providing services to taxonomists for standard genome sequencing and annotation.</title>
        <authorList>
            <consortium name="The Broad Institute Genomics Platform"/>
            <consortium name="The Broad Institute Genome Sequencing Center for Infectious Disease"/>
            <person name="Wu L."/>
            <person name="Ma J."/>
        </authorList>
    </citation>
    <scope>NUCLEOTIDE SEQUENCE [LARGE SCALE GENOMIC DNA]</scope>
    <source>
        <strain evidence="6">KCTC 42739</strain>
    </source>
</reference>
<feature type="domain" description="HTH hxlR-type" evidence="4">
    <location>
        <begin position="22"/>
        <end position="120"/>
    </location>
</feature>
<organism evidence="5 6">
    <name type="scientific">Sphingomonas hylomeconis</name>
    <dbReference type="NCBI Taxonomy" id="1395958"/>
    <lineage>
        <taxon>Bacteria</taxon>
        <taxon>Pseudomonadati</taxon>
        <taxon>Pseudomonadota</taxon>
        <taxon>Alphaproteobacteria</taxon>
        <taxon>Sphingomonadales</taxon>
        <taxon>Sphingomonadaceae</taxon>
        <taxon>Sphingomonas</taxon>
    </lineage>
</organism>
<evidence type="ECO:0000256" key="2">
    <source>
        <dbReference type="ARBA" id="ARBA00023125"/>
    </source>
</evidence>
<dbReference type="PANTHER" id="PTHR33204:SF18">
    <property type="entry name" value="TRANSCRIPTIONAL REGULATORY PROTEIN"/>
    <property type="match status" value="1"/>
</dbReference>
<evidence type="ECO:0000313" key="6">
    <source>
        <dbReference type="Proteomes" id="UP001595713"/>
    </source>
</evidence>
<evidence type="ECO:0000313" key="5">
    <source>
        <dbReference type="EMBL" id="MFC3579964.1"/>
    </source>
</evidence>
<dbReference type="Pfam" id="PF01638">
    <property type="entry name" value="HxlR"/>
    <property type="match status" value="1"/>
</dbReference>
<dbReference type="Gene3D" id="3.30.1050.10">
    <property type="entry name" value="SCP2 sterol-binding domain"/>
    <property type="match status" value="1"/>
</dbReference>
<dbReference type="InterPro" id="IPR036390">
    <property type="entry name" value="WH_DNA-bd_sf"/>
</dbReference>
<dbReference type="InterPro" id="IPR036388">
    <property type="entry name" value="WH-like_DNA-bd_sf"/>
</dbReference>
<dbReference type="Gene3D" id="1.10.10.10">
    <property type="entry name" value="Winged helix-like DNA-binding domain superfamily/Winged helix DNA-binding domain"/>
    <property type="match status" value="1"/>
</dbReference>